<organism evidence="7 8">
    <name type="scientific">Pristionchus mayeri</name>
    <dbReference type="NCBI Taxonomy" id="1317129"/>
    <lineage>
        <taxon>Eukaryota</taxon>
        <taxon>Metazoa</taxon>
        <taxon>Ecdysozoa</taxon>
        <taxon>Nematoda</taxon>
        <taxon>Chromadorea</taxon>
        <taxon>Rhabditida</taxon>
        <taxon>Rhabditina</taxon>
        <taxon>Diplogasteromorpha</taxon>
        <taxon>Diplogasteroidea</taxon>
        <taxon>Neodiplogasteridae</taxon>
        <taxon>Pristionchus</taxon>
    </lineage>
</organism>
<evidence type="ECO:0000256" key="4">
    <source>
        <dbReference type="ARBA" id="ARBA00022737"/>
    </source>
</evidence>
<keyword evidence="3" id="KW-0853">WD repeat</keyword>
<dbReference type="AlphaFoldDB" id="A0AAN5IDW3"/>
<feature type="domain" description="Lethal giant larvae homologue 2" evidence="6">
    <location>
        <begin position="271"/>
        <end position="372"/>
    </location>
</feature>
<dbReference type="InterPro" id="IPR013577">
    <property type="entry name" value="LLGL2"/>
</dbReference>
<keyword evidence="4" id="KW-0677">Repeat</keyword>
<dbReference type="GO" id="GO:0051294">
    <property type="term" value="P:establishment of spindle orientation"/>
    <property type="evidence" value="ECO:0007669"/>
    <property type="project" value="TreeGrafter"/>
</dbReference>
<evidence type="ECO:0000256" key="2">
    <source>
        <dbReference type="ARBA" id="ARBA00022483"/>
    </source>
</evidence>
<comment type="similarity">
    <text evidence="1">Belongs to the WD repeat L(2)GL family.</text>
</comment>
<accession>A0AAN5IDW3</accession>
<dbReference type="GO" id="GO:0032878">
    <property type="term" value="P:regulation of establishment or maintenance of cell polarity"/>
    <property type="evidence" value="ECO:0007669"/>
    <property type="project" value="TreeGrafter"/>
</dbReference>
<dbReference type="InterPro" id="IPR015943">
    <property type="entry name" value="WD40/YVTN_repeat-like_dom_sf"/>
</dbReference>
<keyword evidence="2" id="KW-0268">Exocytosis</keyword>
<dbReference type="GO" id="GO:0005886">
    <property type="term" value="C:plasma membrane"/>
    <property type="evidence" value="ECO:0007669"/>
    <property type="project" value="TreeGrafter"/>
</dbReference>
<dbReference type="PANTHER" id="PTHR10241">
    <property type="entry name" value="LETHAL 2 GIANT LARVAE PROTEIN"/>
    <property type="match status" value="1"/>
</dbReference>
<dbReference type="GO" id="GO:0008593">
    <property type="term" value="P:regulation of Notch signaling pathway"/>
    <property type="evidence" value="ECO:0007669"/>
    <property type="project" value="TreeGrafter"/>
</dbReference>
<dbReference type="EMBL" id="BTRK01000006">
    <property type="protein sequence ID" value="GMR60959.1"/>
    <property type="molecule type" value="Genomic_DNA"/>
</dbReference>
<dbReference type="InterPro" id="IPR036322">
    <property type="entry name" value="WD40_repeat_dom_sf"/>
</dbReference>
<evidence type="ECO:0000256" key="5">
    <source>
        <dbReference type="SAM" id="MobiDB-lite"/>
    </source>
</evidence>
<feature type="compositionally biased region" description="Low complexity" evidence="5">
    <location>
        <begin position="701"/>
        <end position="720"/>
    </location>
</feature>
<evidence type="ECO:0000259" key="6">
    <source>
        <dbReference type="Pfam" id="PF08366"/>
    </source>
</evidence>
<proteinExistence type="inferred from homology"/>
<evidence type="ECO:0000313" key="8">
    <source>
        <dbReference type="Proteomes" id="UP001328107"/>
    </source>
</evidence>
<feature type="region of interest" description="Disordered" evidence="5">
    <location>
        <begin position="689"/>
        <end position="760"/>
    </location>
</feature>
<comment type="caution">
    <text evidence="7">The sequence shown here is derived from an EMBL/GenBank/DDBJ whole genome shotgun (WGS) entry which is preliminary data.</text>
</comment>
<feature type="compositionally biased region" description="Polar residues" evidence="5">
    <location>
        <begin position="731"/>
        <end position="744"/>
    </location>
</feature>
<reference evidence="8" key="1">
    <citation type="submission" date="2022-10" db="EMBL/GenBank/DDBJ databases">
        <title>Genome assembly of Pristionchus species.</title>
        <authorList>
            <person name="Yoshida K."/>
            <person name="Sommer R.J."/>
        </authorList>
    </citation>
    <scope>NUCLEOTIDE SEQUENCE [LARGE SCALE GENOMIC DNA]</scope>
    <source>
        <strain evidence="8">RS5460</strain>
    </source>
</reference>
<gene>
    <name evidence="7" type="ORF">PMAYCL1PPCAC_31154</name>
</gene>
<protein>
    <recommendedName>
        <fullName evidence="6">Lethal giant larvae homologue 2 domain-containing protein</fullName>
    </recommendedName>
</protein>
<evidence type="ECO:0000256" key="1">
    <source>
        <dbReference type="ARBA" id="ARBA00008070"/>
    </source>
</evidence>
<feature type="region of interest" description="Disordered" evidence="5">
    <location>
        <begin position="482"/>
        <end position="511"/>
    </location>
</feature>
<evidence type="ECO:0000313" key="7">
    <source>
        <dbReference type="EMBL" id="GMR60959.1"/>
    </source>
</evidence>
<sequence>LPAVSLEGGGMFRFLRSQFSPEQPRPDDLSDYFDFRQTTRSGFPSGSTATAVDNVLSIMAVGTQTGEIFLFGGAKAQWKTSVPVKSAVAYVYFAHGTGTFMVLCQDQTFHRFKMTGTKIEHHQIPPETRLKKITSCEMYQKKDLSDARLLIGTMTGNVFSIKMDTCELSEFILYEDTIVPSLPSDMNGSSIDGIAVNSKEPRRVLLVIDQKCVLLYDVNIHEVLRVYMQRSAVVHVSWCSDGVNFMLAHVDGGYSMWNSQEGVNQQNQGPEILFGPFPCTPVNKIFNRATKMGDTLIFSGGLPRLSYGDRYTLTLKRGNRVSVFDFSSPLLDFVLISESNDHRKEDYHLSGYVLILCEQEFLMVDLSDKNWREVPLLALHSLHFSQITTSALCAQVEEHVWKEINKASEIEFSSGNRYSGRKWPLTAGNEETRHLTVSAEEESRQLLVTGHENGMIRMWAAGELTMKLLLSIKTAKEFVGYREDEPAVTERPPRDSLYDSEDSDDGNPTAEWPPFFKLGEYDPFCDDHRLSIQKIAFDATSGQIVVGGRGGQVLVYQLSDTAKSTIPKGVVDPPLVELDKLPAHVSRNQPMKVRTDEMSYGVGYQPFTVGASNESHYMQLKPATSITAVSVLSSRGLVAAASEFGFLVVDIRTKSVLVNCSLCSGQDLLEAGALDDALSRFKSMKKSIRQSFRRKKKTLKTTASNGTTTATETGGPSTSGLNNGKAGGGSNENSSRTPHSTPARTANGVDEHEDDDEEVVRPVERKIEARSERAAPEQPSWLVRVLTFTKASMISNTIPSDCLWVGSNGGRILCYVIAPREKPEDSCRLVRDIRLEHGAPIVNILVQADPFAKFPISGSRLLVFTEEQIRAYTLPSLKNSRYKYKITALEGERIRKAALVKLASAYDGHVDELFAAILTNQGNVTLFSLINPRKKCTANVLKVTDILGMTSCVIAPSGELLFLRNGGTEYQRATIAKNAVDVENPFANTSFPPPLGESGPRANALI</sequence>
<evidence type="ECO:0000256" key="3">
    <source>
        <dbReference type="ARBA" id="ARBA00022574"/>
    </source>
</evidence>
<dbReference type="GO" id="GO:0045159">
    <property type="term" value="F:myosin II binding"/>
    <property type="evidence" value="ECO:0007669"/>
    <property type="project" value="TreeGrafter"/>
</dbReference>
<dbReference type="GO" id="GO:0030866">
    <property type="term" value="P:cortical actin cytoskeleton organization"/>
    <property type="evidence" value="ECO:0007669"/>
    <property type="project" value="TreeGrafter"/>
</dbReference>
<dbReference type="Gene3D" id="2.130.10.10">
    <property type="entry name" value="YVTN repeat-like/Quinoprotein amine dehydrogenase"/>
    <property type="match status" value="1"/>
</dbReference>
<dbReference type="GO" id="GO:0006893">
    <property type="term" value="P:Golgi to plasma membrane transport"/>
    <property type="evidence" value="ECO:0007669"/>
    <property type="project" value="TreeGrafter"/>
</dbReference>
<dbReference type="PRINTS" id="PR00962">
    <property type="entry name" value="LETHAL2GIANT"/>
</dbReference>
<dbReference type="InterPro" id="IPR000664">
    <property type="entry name" value="Lethal2_giant"/>
</dbReference>
<name>A0AAN5IDW3_9BILA</name>
<dbReference type="GO" id="GO:0005096">
    <property type="term" value="F:GTPase activator activity"/>
    <property type="evidence" value="ECO:0007669"/>
    <property type="project" value="TreeGrafter"/>
</dbReference>
<dbReference type="SUPFAM" id="SSF50978">
    <property type="entry name" value="WD40 repeat-like"/>
    <property type="match status" value="2"/>
</dbReference>
<dbReference type="Proteomes" id="UP001328107">
    <property type="component" value="Unassembled WGS sequence"/>
</dbReference>
<dbReference type="Pfam" id="PF08366">
    <property type="entry name" value="LLGL"/>
    <property type="match status" value="1"/>
</dbReference>
<feature type="non-terminal residue" evidence="7">
    <location>
        <position position="1"/>
    </location>
</feature>
<dbReference type="GO" id="GO:0030864">
    <property type="term" value="C:cortical actin cytoskeleton"/>
    <property type="evidence" value="ECO:0007669"/>
    <property type="project" value="TreeGrafter"/>
</dbReference>
<keyword evidence="8" id="KW-1185">Reference proteome</keyword>
<dbReference type="GO" id="GO:0006887">
    <property type="term" value="P:exocytosis"/>
    <property type="evidence" value="ECO:0007669"/>
    <property type="project" value="UniProtKB-KW"/>
</dbReference>
<dbReference type="GO" id="GO:0019905">
    <property type="term" value="F:syntaxin binding"/>
    <property type="evidence" value="ECO:0007669"/>
    <property type="project" value="TreeGrafter"/>
</dbReference>
<dbReference type="PANTHER" id="PTHR10241:SF29">
    <property type="entry name" value="LETHAL(2) GIANT LARVAE PROTEIN"/>
    <property type="match status" value="1"/>
</dbReference>
<feature type="compositionally biased region" description="Basic residues" evidence="5">
    <location>
        <begin position="689"/>
        <end position="699"/>
    </location>
</feature>